<dbReference type="PROSITE" id="PS51362">
    <property type="entry name" value="TGF_BETA_2"/>
    <property type="match status" value="1"/>
</dbReference>
<evidence type="ECO:0000256" key="3">
    <source>
        <dbReference type="ARBA" id="ARBA00022525"/>
    </source>
</evidence>
<protein>
    <submittedName>
        <fullName evidence="7">Inhibin beta B chain-like</fullName>
    </submittedName>
</protein>
<feature type="domain" description="TGF-beta family profile" evidence="6">
    <location>
        <begin position="499"/>
        <end position="623"/>
    </location>
</feature>
<sequence length="624" mass="69534">MGHNLHHRCGSQPSPRCGSQPSPRVGHNLSTWVCFTTVGSSLTTGVGLTFTTRSGSHPSPRGVGHNLHRGVGHNLHHMVWSQPSPRGVVTFTTRCGSNLHYGCGSATITTMWSQPSPRWVQPSPQWVTALTTRWVIALTVWVLSTWCGSQPSHRVWVANLTTVWVTTYHEMWVQPSPRGVGHKLHQVWVTTFTSVGHNLHHEGVGHNLHHEVWVQPSPQVWVTTFTTGVGHNLHHEVWVTTLTTRVWVTTFTTWWEVTTFTTRCGSQPFTEVWVSTFHGCGSDLHHRVWVTTFPRGVGHNLHHEVGLNLHHEVWVLTHTGVGHSLHPWCGSQPLPRGVGHNLHYEVRVNNHHHEVWVTTAQGQRSLQGVSCGSHRKAACFLFTLEGSSPLGVAGATLWLWKMKDLADGPSQTLTITEVTPTTHHATPQRTILAHKNTTVSSDWMEVDLSGAMGRWVASGRHQVMVEVSCSTCQGSLYSMSHLPEHRSFIVVTTQQPQVRKRRSTQECPSLWGGGCCRASITVSVEEMGWDDWWVQPQSFTFYYCHGACQSTAASANAEGISRYNNLLQMLVMRQAPGSSLQESLAPCCAPTSYSSMRVLYRLSEERVVQRDIPNLLVESCGCND</sequence>
<organism evidence="7 8">
    <name type="scientific">Homarus americanus</name>
    <name type="common">American lobster</name>
    <dbReference type="NCBI Taxonomy" id="6706"/>
    <lineage>
        <taxon>Eukaryota</taxon>
        <taxon>Metazoa</taxon>
        <taxon>Ecdysozoa</taxon>
        <taxon>Arthropoda</taxon>
        <taxon>Crustacea</taxon>
        <taxon>Multicrustacea</taxon>
        <taxon>Malacostraca</taxon>
        <taxon>Eumalacostraca</taxon>
        <taxon>Eucarida</taxon>
        <taxon>Decapoda</taxon>
        <taxon>Pleocyemata</taxon>
        <taxon>Astacidea</taxon>
        <taxon>Nephropoidea</taxon>
        <taxon>Nephropidae</taxon>
        <taxon>Homarus</taxon>
    </lineage>
</organism>
<evidence type="ECO:0000313" key="8">
    <source>
        <dbReference type="Proteomes" id="UP000747542"/>
    </source>
</evidence>
<dbReference type="Gene3D" id="2.60.120.970">
    <property type="match status" value="1"/>
</dbReference>
<dbReference type="InterPro" id="IPR001839">
    <property type="entry name" value="TGF-b_C"/>
</dbReference>
<dbReference type="Gene3D" id="2.10.90.10">
    <property type="entry name" value="Cystine-knot cytokines"/>
    <property type="match status" value="1"/>
</dbReference>
<dbReference type="EMBL" id="JAHLQT010026447">
    <property type="protein sequence ID" value="KAG7163756.1"/>
    <property type="molecule type" value="Genomic_DNA"/>
</dbReference>
<reference evidence="7" key="1">
    <citation type="journal article" date="2021" name="Sci. Adv.">
        <title>The American lobster genome reveals insights on longevity, neural, and immune adaptations.</title>
        <authorList>
            <person name="Polinski J.M."/>
            <person name="Zimin A.V."/>
            <person name="Clark K.F."/>
            <person name="Kohn A.B."/>
            <person name="Sadowski N."/>
            <person name="Timp W."/>
            <person name="Ptitsyn A."/>
            <person name="Khanna P."/>
            <person name="Romanova D.Y."/>
            <person name="Williams P."/>
            <person name="Greenwood S.J."/>
            <person name="Moroz L.L."/>
            <person name="Walt D.R."/>
            <person name="Bodnar A.G."/>
        </authorList>
    </citation>
    <scope>NUCLEOTIDE SEQUENCE</scope>
    <source>
        <strain evidence="7">GMGI-L3</strain>
    </source>
</reference>
<accession>A0A8J5JT44</accession>
<name>A0A8J5JT44_HOMAM</name>
<evidence type="ECO:0000313" key="7">
    <source>
        <dbReference type="EMBL" id="KAG7163756.1"/>
    </source>
</evidence>
<keyword evidence="3" id="KW-0964">Secreted</keyword>
<proteinExistence type="inferred from homology"/>
<comment type="caution">
    <text evidence="7">The sequence shown here is derived from an EMBL/GenBank/DDBJ whole genome shotgun (WGS) entry which is preliminary data.</text>
</comment>
<feature type="compositionally biased region" description="Polar residues" evidence="5">
    <location>
        <begin position="11"/>
        <end position="22"/>
    </location>
</feature>
<dbReference type="Proteomes" id="UP000747542">
    <property type="component" value="Unassembled WGS sequence"/>
</dbReference>
<keyword evidence="8" id="KW-1185">Reference proteome</keyword>
<dbReference type="SUPFAM" id="SSF57501">
    <property type="entry name" value="Cystine-knot cytokines"/>
    <property type="match status" value="1"/>
</dbReference>
<dbReference type="InterPro" id="IPR015615">
    <property type="entry name" value="TGF-beta-rel"/>
</dbReference>
<dbReference type="PANTHER" id="PTHR11848:SF298">
    <property type="entry name" value="DAWDLE, ISOFORM A"/>
    <property type="match status" value="1"/>
</dbReference>
<dbReference type="Pfam" id="PF00019">
    <property type="entry name" value="TGF_beta"/>
    <property type="match status" value="1"/>
</dbReference>
<dbReference type="GO" id="GO:0008083">
    <property type="term" value="F:growth factor activity"/>
    <property type="evidence" value="ECO:0007669"/>
    <property type="project" value="UniProtKB-KW"/>
</dbReference>
<comment type="subcellular location">
    <subcellularLocation>
        <location evidence="1">Secreted</location>
    </subcellularLocation>
</comment>
<dbReference type="GO" id="GO:0005125">
    <property type="term" value="F:cytokine activity"/>
    <property type="evidence" value="ECO:0007669"/>
    <property type="project" value="TreeGrafter"/>
</dbReference>
<feature type="region of interest" description="Disordered" evidence="5">
    <location>
        <begin position="1"/>
        <end position="22"/>
    </location>
</feature>
<gene>
    <name evidence="7" type="primary">Inhbb-L</name>
    <name evidence="7" type="ORF">Hamer_G002997</name>
</gene>
<keyword evidence="4" id="KW-0339">Growth factor</keyword>
<evidence type="ECO:0000256" key="2">
    <source>
        <dbReference type="ARBA" id="ARBA00006656"/>
    </source>
</evidence>
<dbReference type="PANTHER" id="PTHR11848">
    <property type="entry name" value="TGF-BETA FAMILY"/>
    <property type="match status" value="1"/>
</dbReference>
<evidence type="ECO:0000256" key="4">
    <source>
        <dbReference type="RuleBase" id="RU000354"/>
    </source>
</evidence>
<dbReference type="InterPro" id="IPR029034">
    <property type="entry name" value="Cystine-knot_cytokine"/>
</dbReference>
<dbReference type="GO" id="GO:0005615">
    <property type="term" value="C:extracellular space"/>
    <property type="evidence" value="ECO:0007669"/>
    <property type="project" value="TreeGrafter"/>
</dbReference>
<dbReference type="SMART" id="SM00204">
    <property type="entry name" value="TGFB"/>
    <property type="match status" value="1"/>
</dbReference>
<evidence type="ECO:0000256" key="5">
    <source>
        <dbReference type="SAM" id="MobiDB-lite"/>
    </source>
</evidence>
<dbReference type="AlphaFoldDB" id="A0A8J5JT44"/>
<evidence type="ECO:0000259" key="6">
    <source>
        <dbReference type="PROSITE" id="PS51362"/>
    </source>
</evidence>
<dbReference type="PRINTS" id="PR00669">
    <property type="entry name" value="INHIBINA"/>
</dbReference>
<comment type="similarity">
    <text evidence="2 4">Belongs to the TGF-beta family.</text>
</comment>
<dbReference type="CDD" id="cd13752">
    <property type="entry name" value="TGF_beta_INHB"/>
    <property type="match status" value="1"/>
</dbReference>
<evidence type="ECO:0000256" key="1">
    <source>
        <dbReference type="ARBA" id="ARBA00004613"/>
    </source>
</evidence>